<evidence type="ECO:0000256" key="3">
    <source>
        <dbReference type="ARBA" id="ARBA00023125"/>
    </source>
</evidence>
<gene>
    <name evidence="8" type="ORF">BAL341_3450</name>
</gene>
<name>A0A486XX91_9GAMM</name>
<dbReference type="Pfam" id="PF13356">
    <property type="entry name" value="Arm-DNA-bind_3"/>
    <property type="match status" value="1"/>
</dbReference>
<keyword evidence="2" id="KW-0229">DNA integration</keyword>
<evidence type="ECO:0000259" key="6">
    <source>
        <dbReference type="PROSITE" id="PS51898"/>
    </source>
</evidence>
<dbReference type="Gene3D" id="1.10.443.10">
    <property type="entry name" value="Intergrase catalytic core"/>
    <property type="match status" value="1"/>
</dbReference>
<dbReference type="SUPFAM" id="SSF56349">
    <property type="entry name" value="DNA breaking-rejoining enzymes"/>
    <property type="match status" value="1"/>
</dbReference>
<dbReference type="CDD" id="cd00796">
    <property type="entry name" value="INT_Rci_Hp1_C"/>
    <property type="match status" value="1"/>
</dbReference>
<dbReference type="Gene3D" id="3.30.160.390">
    <property type="entry name" value="Integrase, DNA-binding domain"/>
    <property type="match status" value="1"/>
</dbReference>
<feature type="domain" description="Core-binding (CB)" evidence="7">
    <location>
        <begin position="103"/>
        <end position="182"/>
    </location>
</feature>
<evidence type="ECO:0000256" key="5">
    <source>
        <dbReference type="PROSITE-ProRule" id="PRU01248"/>
    </source>
</evidence>
<dbReference type="Pfam" id="PF00589">
    <property type="entry name" value="Phage_integrase"/>
    <property type="match status" value="1"/>
</dbReference>
<reference evidence="8" key="1">
    <citation type="submission" date="2019-04" db="EMBL/GenBank/DDBJ databases">
        <authorList>
            <person name="Brambilla D."/>
        </authorList>
    </citation>
    <scope>NUCLEOTIDE SEQUENCE</scope>
    <source>
        <strain evidence="8">BAL1</strain>
    </source>
</reference>
<dbReference type="InterPro" id="IPR011010">
    <property type="entry name" value="DNA_brk_join_enz"/>
</dbReference>
<comment type="similarity">
    <text evidence="1">Belongs to the 'phage' integrase family.</text>
</comment>
<evidence type="ECO:0000256" key="4">
    <source>
        <dbReference type="ARBA" id="ARBA00023172"/>
    </source>
</evidence>
<dbReference type="PANTHER" id="PTHR30629">
    <property type="entry name" value="PROPHAGE INTEGRASE"/>
    <property type="match status" value="1"/>
</dbReference>
<dbReference type="InterPro" id="IPR002104">
    <property type="entry name" value="Integrase_catalytic"/>
</dbReference>
<dbReference type="AlphaFoldDB" id="A0A486XX91"/>
<dbReference type="PROSITE" id="PS51898">
    <property type="entry name" value="TYR_RECOMBINASE"/>
    <property type="match status" value="1"/>
</dbReference>
<organism evidence="8">
    <name type="scientific">Rheinheimera sp. BAL341</name>
    <dbReference type="NCBI Taxonomy" id="1708203"/>
    <lineage>
        <taxon>Bacteria</taxon>
        <taxon>Pseudomonadati</taxon>
        <taxon>Pseudomonadota</taxon>
        <taxon>Gammaproteobacteria</taxon>
        <taxon>Chromatiales</taxon>
        <taxon>Chromatiaceae</taxon>
        <taxon>Rheinheimera</taxon>
    </lineage>
</organism>
<dbReference type="Pfam" id="PF13102">
    <property type="entry name" value="Phage_int_SAM_5"/>
    <property type="match status" value="1"/>
</dbReference>
<keyword evidence="3 5" id="KW-0238">DNA-binding</keyword>
<feature type="domain" description="Tyr recombinase" evidence="6">
    <location>
        <begin position="212"/>
        <end position="421"/>
    </location>
</feature>
<dbReference type="InterPro" id="IPR025166">
    <property type="entry name" value="Integrase_DNA_bind_dom"/>
</dbReference>
<evidence type="ECO:0000259" key="7">
    <source>
        <dbReference type="PROSITE" id="PS51900"/>
    </source>
</evidence>
<dbReference type="GO" id="GO:0003677">
    <property type="term" value="F:DNA binding"/>
    <property type="evidence" value="ECO:0007669"/>
    <property type="project" value="UniProtKB-UniRule"/>
</dbReference>
<dbReference type="InterPro" id="IPR013762">
    <property type="entry name" value="Integrase-like_cat_sf"/>
</dbReference>
<evidence type="ECO:0000313" key="8">
    <source>
        <dbReference type="EMBL" id="VHO06433.1"/>
    </source>
</evidence>
<dbReference type="PANTHER" id="PTHR30629:SF2">
    <property type="entry name" value="PROPHAGE INTEGRASE INTS-RELATED"/>
    <property type="match status" value="1"/>
</dbReference>
<protein>
    <submittedName>
        <fullName evidence="8">Integrase</fullName>
    </submittedName>
</protein>
<dbReference type="Gene3D" id="1.10.150.130">
    <property type="match status" value="1"/>
</dbReference>
<dbReference type="EMBL" id="CAAJGR010000034">
    <property type="protein sequence ID" value="VHO06433.1"/>
    <property type="molecule type" value="Genomic_DNA"/>
</dbReference>
<dbReference type="InterPro" id="IPR025269">
    <property type="entry name" value="SAM-like_dom"/>
</dbReference>
<dbReference type="InterPro" id="IPR044068">
    <property type="entry name" value="CB"/>
</dbReference>
<dbReference type="GO" id="GO:0006310">
    <property type="term" value="P:DNA recombination"/>
    <property type="evidence" value="ECO:0007669"/>
    <property type="project" value="UniProtKB-KW"/>
</dbReference>
<evidence type="ECO:0000256" key="2">
    <source>
        <dbReference type="ARBA" id="ARBA00022908"/>
    </source>
</evidence>
<dbReference type="InterPro" id="IPR050808">
    <property type="entry name" value="Phage_Integrase"/>
</dbReference>
<dbReference type="PROSITE" id="PS51900">
    <property type="entry name" value="CB"/>
    <property type="match status" value="1"/>
</dbReference>
<accession>A0A486XX91</accession>
<keyword evidence="4" id="KW-0233">DNA recombination</keyword>
<sequence>MKKILLNAAKIKAELERSELGDVFDTKLPGYHIRIGKQSVSFRLTYRNKAGKQQVITIGRLGVLTPEQAREQATIMLGAVALGQDPQQEKKAEKEQAALLQQQTVGYFLKHHYCTYQSRKKSGSQTIQMIEKHFERWLNLPMQSIGRSQVESWQLSKEAEGLAHDTIQRVYGALKTMFNYAVKRAVLSENPLKHIGLEKPPASFEDEEDASDSRRYLSEDETAALLDALERYQQQRRTARANSRAHGKAHLPDLSHVEFVDHVKPWLLLMYYTGFRPGDLFGLRWEQIDFQTGTITKVIEKTAHHQGNNRSFPLSSKAVVILTALHAQHGKPAKGLVFPSPVTGKRMDKKAMQKPWAKIRELAGLPDNLNLYTLRHNFASQLIAKGADLLTVTKLMAHTNIQTTIKHYGHLVQNKAKEYLDFL</sequence>
<evidence type="ECO:0000256" key="1">
    <source>
        <dbReference type="ARBA" id="ARBA00008857"/>
    </source>
</evidence>
<dbReference type="InterPro" id="IPR010998">
    <property type="entry name" value="Integrase_recombinase_N"/>
</dbReference>
<proteinExistence type="inferred from homology"/>
<dbReference type="InterPro" id="IPR038488">
    <property type="entry name" value="Integrase_DNA-bd_sf"/>
</dbReference>
<dbReference type="GO" id="GO:0015074">
    <property type="term" value="P:DNA integration"/>
    <property type="evidence" value="ECO:0007669"/>
    <property type="project" value="UniProtKB-KW"/>
</dbReference>